<evidence type="ECO:0000313" key="3">
    <source>
        <dbReference type="Proteomes" id="UP000314294"/>
    </source>
</evidence>
<comment type="caution">
    <text evidence="2">The sequence shown here is derived from an EMBL/GenBank/DDBJ whole genome shotgun (WGS) entry which is preliminary data.</text>
</comment>
<dbReference type="PROSITE" id="PS00102">
    <property type="entry name" value="PHOSPHORYLASE"/>
    <property type="match status" value="1"/>
</dbReference>
<evidence type="ECO:0000313" key="2">
    <source>
        <dbReference type="EMBL" id="TNN74726.1"/>
    </source>
</evidence>
<feature type="region of interest" description="Disordered" evidence="1">
    <location>
        <begin position="44"/>
        <end position="194"/>
    </location>
</feature>
<dbReference type="Proteomes" id="UP000314294">
    <property type="component" value="Unassembled WGS sequence"/>
</dbReference>
<gene>
    <name evidence="2" type="ORF">EYF80_015044</name>
</gene>
<proteinExistence type="predicted"/>
<organism evidence="2 3">
    <name type="scientific">Liparis tanakae</name>
    <name type="common">Tanaka's snailfish</name>
    <dbReference type="NCBI Taxonomy" id="230148"/>
    <lineage>
        <taxon>Eukaryota</taxon>
        <taxon>Metazoa</taxon>
        <taxon>Chordata</taxon>
        <taxon>Craniata</taxon>
        <taxon>Vertebrata</taxon>
        <taxon>Euteleostomi</taxon>
        <taxon>Actinopterygii</taxon>
        <taxon>Neopterygii</taxon>
        <taxon>Teleostei</taxon>
        <taxon>Neoteleostei</taxon>
        <taxon>Acanthomorphata</taxon>
        <taxon>Eupercaria</taxon>
        <taxon>Perciformes</taxon>
        <taxon>Cottioidei</taxon>
        <taxon>Cottales</taxon>
        <taxon>Liparidae</taxon>
        <taxon>Liparis</taxon>
    </lineage>
</organism>
<feature type="region of interest" description="Disordered" evidence="1">
    <location>
        <begin position="231"/>
        <end position="267"/>
    </location>
</feature>
<feature type="compositionally biased region" description="Basic and acidic residues" evidence="1">
    <location>
        <begin position="51"/>
        <end position="100"/>
    </location>
</feature>
<dbReference type="AlphaFoldDB" id="A0A4Z2I9M8"/>
<feature type="compositionally biased region" description="Basic and acidic residues" evidence="1">
    <location>
        <begin position="109"/>
        <end position="119"/>
    </location>
</feature>
<feature type="region of interest" description="Disordered" evidence="1">
    <location>
        <begin position="313"/>
        <end position="333"/>
    </location>
</feature>
<feature type="compositionally biased region" description="Basic and acidic residues" evidence="1">
    <location>
        <begin position="321"/>
        <end position="333"/>
    </location>
</feature>
<dbReference type="EMBL" id="SRLO01000111">
    <property type="protein sequence ID" value="TNN74726.1"/>
    <property type="molecule type" value="Genomic_DNA"/>
</dbReference>
<sequence length="333" mass="37293">MYVHPPASTMSRVKLELDNHKVGLFDGVHQKPEHTRLTITSWPLPNVSQEGRGEFRAPRRERKRDGVDVGEETMKGDGMKRTGNYKETEEVGRRGARENSEGSLAAGWGEKKREKKSEVDAAPQWDPKQASPDRRGEEETRRRRGGDEEEAVFSLNGSTQKQNRAHRTAPHFVCRGPSVSRNESTELTDGGAAGAEASGFSGMKPFLNCRCDAKLQEDSCVGSSLLLEKPSLALTDGGEEEEEERSAEGTTEKRGEEETTCGRTRERRLPFQPGHALQMRKKLYADRKHVINEATFMSEHLLLSIQYQRGRGGGGGTMDGWIERQEMKKRGRK</sequence>
<protein>
    <submittedName>
        <fullName evidence="2">Uncharacterized protein</fullName>
    </submittedName>
</protein>
<accession>A0A4Z2I9M8</accession>
<dbReference type="InterPro" id="IPR035090">
    <property type="entry name" value="Pyridoxal_P_attach_site"/>
</dbReference>
<reference evidence="2 3" key="1">
    <citation type="submission" date="2019-03" db="EMBL/GenBank/DDBJ databases">
        <title>First draft genome of Liparis tanakae, snailfish: a comprehensive survey of snailfish specific genes.</title>
        <authorList>
            <person name="Kim W."/>
            <person name="Song I."/>
            <person name="Jeong J.-H."/>
            <person name="Kim D."/>
            <person name="Kim S."/>
            <person name="Ryu S."/>
            <person name="Song J.Y."/>
            <person name="Lee S.K."/>
        </authorList>
    </citation>
    <scope>NUCLEOTIDE SEQUENCE [LARGE SCALE GENOMIC DNA]</scope>
    <source>
        <tissue evidence="2">Muscle</tissue>
    </source>
</reference>
<evidence type="ECO:0000256" key="1">
    <source>
        <dbReference type="SAM" id="MobiDB-lite"/>
    </source>
</evidence>
<feature type="compositionally biased region" description="Basic and acidic residues" evidence="1">
    <location>
        <begin position="246"/>
        <end position="257"/>
    </location>
</feature>
<feature type="compositionally biased region" description="Basic and acidic residues" evidence="1">
    <location>
        <begin position="131"/>
        <end position="141"/>
    </location>
</feature>
<name>A0A4Z2I9M8_9TELE</name>
<keyword evidence="3" id="KW-1185">Reference proteome</keyword>